<name>A0A4V6WEJ2_9BACL</name>
<dbReference type="EMBL" id="SUPK01000001">
    <property type="protein sequence ID" value="TJY44259.1"/>
    <property type="molecule type" value="Genomic_DNA"/>
</dbReference>
<reference evidence="2 3" key="1">
    <citation type="submission" date="2019-04" db="EMBL/GenBank/DDBJ databases">
        <title>Cohnella sp. nov., isolated from soil.</title>
        <authorList>
            <person name="Kim W."/>
        </authorList>
    </citation>
    <scope>NUCLEOTIDE SEQUENCE [LARGE SCALE GENOMIC DNA]</scope>
    <source>
        <strain evidence="2 3">CAU 1483</strain>
    </source>
</reference>
<proteinExistence type="predicted"/>
<organism evidence="2 3">
    <name type="scientific">Cohnella pontilimi</name>
    <dbReference type="NCBI Taxonomy" id="2564100"/>
    <lineage>
        <taxon>Bacteria</taxon>
        <taxon>Bacillati</taxon>
        <taxon>Bacillota</taxon>
        <taxon>Bacilli</taxon>
        <taxon>Bacillales</taxon>
        <taxon>Paenibacillaceae</taxon>
        <taxon>Cohnella</taxon>
    </lineage>
</organism>
<feature type="compositionally biased region" description="Basic residues" evidence="1">
    <location>
        <begin position="35"/>
        <end position="50"/>
    </location>
</feature>
<evidence type="ECO:0000256" key="1">
    <source>
        <dbReference type="SAM" id="MobiDB-lite"/>
    </source>
</evidence>
<feature type="compositionally biased region" description="Polar residues" evidence="1">
    <location>
        <begin position="52"/>
        <end position="61"/>
    </location>
</feature>
<dbReference type="RefSeq" id="WP_136776041.1">
    <property type="nucleotide sequence ID" value="NZ_SUPK01000001.1"/>
</dbReference>
<protein>
    <submittedName>
        <fullName evidence="2">Uncharacterized protein</fullName>
    </submittedName>
</protein>
<sequence>MSRLSVNKKHRKLRKPLKRGNRKRAAVKSWFRKLNLSRKKMPHNRRKATKSKPVSQQNSSLVSGSLYDRLFQTDDHSDVKLNANQHMVDRGVWERICQALPEGYTLPDPDFYRLIKTNIRLPQL</sequence>
<comment type="caution">
    <text evidence="2">The sequence shown here is derived from an EMBL/GenBank/DDBJ whole genome shotgun (WGS) entry which is preliminary data.</text>
</comment>
<gene>
    <name evidence="2" type="ORF">E5161_02405</name>
</gene>
<dbReference type="AlphaFoldDB" id="A0A4V6WEJ2"/>
<feature type="region of interest" description="Disordered" evidence="1">
    <location>
        <begin position="1"/>
        <end position="61"/>
    </location>
</feature>
<accession>A0A4V6WEJ2</accession>
<feature type="compositionally biased region" description="Basic residues" evidence="1">
    <location>
        <begin position="1"/>
        <end position="26"/>
    </location>
</feature>
<dbReference type="Proteomes" id="UP000309673">
    <property type="component" value="Unassembled WGS sequence"/>
</dbReference>
<evidence type="ECO:0000313" key="2">
    <source>
        <dbReference type="EMBL" id="TJY44259.1"/>
    </source>
</evidence>
<evidence type="ECO:0000313" key="3">
    <source>
        <dbReference type="Proteomes" id="UP000309673"/>
    </source>
</evidence>
<keyword evidence="3" id="KW-1185">Reference proteome</keyword>